<proteinExistence type="predicted"/>
<evidence type="ECO:0000313" key="3">
    <source>
        <dbReference type="Proteomes" id="UP001589798"/>
    </source>
</evidence>
<evidence type="ECO:0000313" key="2">
    <source>
        <dbReference type="EMBL" id="MFC0203512.1"/>
    </source>
</evidence>
<protein>
    <submittedName>
        <fullName evidence="2">DUF3168 domain-containing protein</fullName>
    </submittedName>
</protein>
<feature type="chain" id="PRO_5046162255" evidence="1">
    <location>
        <begin position="21"/>
        <end position="129"/>
    </location>
</feature>
<dbReference type="Proteomes" id="UP001589798">
    <property type="component" value="Unassembled WGS sequence"/>
</dbReference>
<dbReference type="InterPro" id="IPR053745">
    <property type="entry name" value="Viral_Tail_Comp_sf"/>
</dbReference>
<organism evidence="2 3">
    <name type="scientific">Novosphingobium soli</name>
    <dbReference type="NCBI Taxonomy" id="574956"/>
    <lineage>
        <taxon>Bacteria</taxon>
        <taxon>Pseudomonadati</taxon>
        <taxon>Pseudomonadota</taxon>
        <taxon>Alphaproteobacteria</taxon>
        <taxon>Sphingomonadales</taxon>
        <taxon>Sphingomonadaceae</taxon>
        <taxon>Novosphingobium</taxon>
    </lineage>
</organism>
<dbReference type="InterPro" id="IPR021508">
    <property type="entry name" value="Gp17-like"/>
</dbReference>
<dbReference type="EMBL" id="JBHLWK010000007">
    <property type="protein sequence ID" value="MFC0203512.1"/>
    <property type="molecule type" value="Genomic_DNA"/>
</dbReference>
<keyword evidence="1" id="KW-0732">Signal</keyword>
<evidence type="ECO:0000256" key="1">
    <source>
        <dbReference type="SAM" id="SignalP"/>
    </source>
</evidence>
<name>A0ABV6CSU6_9SPHN</name>
<dbReference type="Pfam" id="PF11367">
    <property type="entry name" value="Tail_completion_gp17"/>
    <property type="match status" value="1"/>
</dbReference>
<dbReference type="RefSeq" id="WP_379486284.1">
    <property type="nucleotide sequence ID" value="NZ_JBHLWK010000007.1"/>
</dbReference>
<accession>A0ABV6CSU6</accession>
<feature type="signal peptide" evidence="1">
    <location>
        <begin position="1"/>
        <end position="20"/>
    </location>
</feature>
<dbReference type="Gene3D" id="3.30.2000.30">
    <property type="match status" value="1"/>
</dbReference>
<comment type="caution">
    <text evidence="2">The sequence shown here is derived from an EMBL/GenBank/DDBJ whole genome shotgun (WGS) entry which is preliminary data.</text>
</comment>
<keyword evidence="3" id="KW-1185">Reference proteome</keyword>
<sequence>MELTLRAALVAWLASDPVLAARLNAVAEEAPARTSLPWLAVAASASTDWSCKTAAGREVRIALELHCRGDAPDAAADLVAAIEARVEALPRTQGPLRIAAIQFLRAHAEQRPANTRAVLLEYRFRALAT</sequence>
<gene>
    <name evidence="2" type="ORF">ACFFJC_04400</name>
</gene>
<reference evidence="2 3" key="1">
    <citation type="submission" date="2024-09" db="EMBL/GenBank/DDBJ databases">
        <authorList>
            <person name="Sun Q."/>
            <person name="Mori K."/>
        </authorList>
    </citation>
    <scope>NUCLEOTIDE SEQUENCE [LARGE SCALE GENOMIC DNA]</scope>
    <source>
        <strain evidence="2 3">CCM 7706</strain>
    </source>
</reference>